<dbReference type="PROSITE" id="PS51257">
    <property type="entry name" value="PROKAR_LIPOPROTEIN"/>
    <property type="match status" value="1"/>
</dbReference>
<keyword evidence="3" id="KW-1185">Reference proteome</keyword>
<reference evidence="3" key="1">
    <citation type="submission" date="2023-07" db="EMBL/GenBank/DDBJ databases">
        <title>Dyadobacter sp. nov 'subterranea' isolated from contaminted grondwater.</title>
        <authorList>
            <person name="Szabo I."/>
            <person name="Al-Omari J."/>
            <person name="Szerdahelyi S.G."/>
            <person name="Rado J."/>
        </authorList>
    </citation>
    <scope>NUCLEOTIDE SEQUENCE [LARGE SCALE GENOMIC DNA]</scope>
    <source>
        <strain evidence="3">UP-52</strain>
    </source>
</reference>
<dbReference type="Proteomes" id="UP000634134">
    <property type="component" value="Unassembled WGS sequence"/>
</dbReference>
<evidence type="ECO:0000313" key="2">
    <source>
        <dbReference type="EMBL" id="MBE9461951.1"/>
    </source>
</evidence>
<evidence type="ECO:0000313" key="3">
    <source>
        <dbReference type="Proteomes" id="UP000634134"/>
    </source>
</evidence>
<evidence type="ECO:0008006" key="4">
    <source>
        <dbReference type="Google" id="ProtNLM"/>
    </source>
</evidence>
<dbReference type="RefSeq" id="WP_194120191.1">
    <property type="nucleotide sequence ID" value="NZ_JACYGY010000001.1"/>
</dbReference>
<accession>A0ABR9W8Z4</accession>
<feature type="signal peptide" evidence="1">
    <location>
        <begin position="1"/>
        <end position="18"/>
    </location>
</feature>
<comment type="caution">
    <text evidence="2">The sequence shown here is derived from an EMBL/GenBank/DDBJ whole genome shotgun (WGS) entry which is preliminary data.</text>
</comment>
<keyword evidence="1" id="KW-0732">Signal</keyword>
<name>A0ABR9W8Z4_9BACT</name>
<feature type="chain" id="PRO_5046698081" description="Lipocalin-like domain-containing protein" evidence="1">
    <location>
        <begin position="19"/>
        <end position="141"/>
    </location>
</feature>
<proteinExistence type="predicted"/>
<organism evidence="2 3">
    <name type="scientific">Dyadobacter subterraneus</name>
    <dbReference type="NCBI Taxonomy" id="2773304"/>
    <lineage>
        <taxon>Bacteria</taxon>
        <taxon>Pseudomonadati</taxon>
        <taxon>Bacteroidota</taxon>
        <taxon>Cytophagia</taxon>
        <taxon>Cytophagales</taxon>
        <taxon>Spirosomataceae</taxon>
        <taxon>Dyadobacter</taxon>
    </lineage>
</organism>
<gene>
    <name evidence="2" type="ORF">IEE83_08660</name>
</gene>
<dbReference type="EMBL" id="JACYGY010000001">
    <property type="protein sequence ID" value="MBE9461951.1"/>
    <property type="molecule type" value="Genomic_DNA"/>
</dbReference>
<sequence>MKNLLLALMLTLVLIACKSDNPKPAIEIEGIVGSWKYVATEKIVNEIPTWVAVNGEYDVTFRQDGVILDSRGLPNCCAPKAYIVNGLWFKVKNETAQEISKKCGLVDCMGCPTWNISQSGDELLVFSGCHPRVTTSKYIRN</sequence>
<protein>
    <recommendedName>
        <fullName evidence="4">Lipocalin-like domain-containing protein</fullName>
    </recommendedName>
</protein>
<evidence type="ECO:0000256" key="1">
    <source>
        <dbReference type="SAM" id="SignalP"/>
    </source>
</evidence>